<dbReference type="InterPro" id="IPR050708">
    <property type="entry name" value="T6SS_VgrG/RHS"/>
</dbReference>
<evidence type="ECO:0000259" key="2">
    <source>
        <dbReference type="Pfam" id="PF03527"/>
    </source>
</evidence>
<dbReference type="NCBIfam" id="TIGR01643">
    <property type="entry name" value="YD_repeat_2x"/>
    <property type="match status" value="8"/>
</dbReference>
<sequence length="1646" mass="183285">MTEPTQAPSKPAERAPEVAVAPLNTIDQQDIGAAAAAFDKWLRKISHDYVTLERLSTVAGSLPVIGNIMALIDAIMDIVTIIQKGLAKGVKEVDFLLWVSLGINLIGIAPGAGNAARMSLRPALHLVRQKLRSGAKDLGSALVEVLVVHLNARLAGEIDTFVDSAMGKLAGILDDCANTADGIADDLVKTLRRCIGQEPLFEVTSPAEVETKLHDPKAQSSWRRMLGALGRQYKMSANYVVAAAASQLPKSATEGVNKLIGHLTDFKPAFRGKLAALADEQKQMSIRWILARLRDAVTKHKRRYPALVPSSKGADHRKNKPEHELGASSKQRPATGDANACKLCPAKGGTAHSISFATGAETFTHTDFVLDAPLPIAWSRTYRSQLVAYDRGNLGARWLTPYSTRIDVVGKGKPAALLYHAADGRSHRYPYLGIGQRHHDPVEQIALTRVSATLLTLDFGKPLPEGAPSPWRETYELVDTVRAKAADLGKEHFRLIALHARDGAALGLRYDHVVADGPYAGEEVLSDIISKQGDTIIAHAGTQIDLDSGCILALWEIRDGKLVRQLAAYDYDNHGDLVRAQDENAAAWQYQYDRHLVTRYTDRTGRGMNLAYDTSIDSGLHARAIREWLDDGSFDTRLEWDKNIRLTYVTDALDHETRYYYDIAGYTYRIVYPDGGEEWLFRDDAKNVVRHIHTDGSSEHHRYDDHGNLLTHTRADGSQVHFEYDAQHRVTGIRDAEGGAWRRDYNAQGRLVEEIDPRDNKTQYAYDKAGRPIEVTDAKGGVKKLAYTPAGQLASYTDCSGHSNQWEYDDRKRLVKSIDAAGNETRYRYTPLSSDTLVQAHSEGSDSGNYPGQLEAVIHPDGSEERLRHDAEGRLLAHTDALQRTTAYRYTAAGLIAKRTDALGQSLRYQWDLLGRLTALENENDSVYRFQYDPVGRLLQEQGFDGKTTEYRYDEASGVLAETVEAGVTTRLDYDPMGRLVRRRAALIGQPEQIETFAYNANGQLAEAKNEHARLQWFYDAAGNLVREHQHYQGPFHPDKRTAVWHHYHDELNQRTGTTRPDGHRIDWLTFGAGHVHGLLLDGQDLVSFERDALYQETGRTQANGLLQTMKYDPLGRLIEQRLGAIAQASQKDRNSYPGTYRPDVQVGMQAAILRRYRYDPSSQLISLEDSRRGRLEYRYDPVGRLLTASSALGREAFAFDPAGNIQAAETAHQEPLTRRVPLPKLLDNLLKEYAGLRYRYDERDNVVERTQDGLRSEYEWDAFNRMTRATTWHGVANFAYDPLGRRIAKHSGAIDGTTVRETTRTMYGWDGDTLAFESSVHRGHAAGERTVHYVYERDSFVPLVQATRSQALRLAPTTNVKALMAGNDGKYDIALDPLWNGEYEQEAEPFGKDEIAFYQCDHLGTPQELTDCEGKVAWSAQYKAWGQAKEAISKAAYQTGIQNPIRFQGQYHDDETGLHYNRHRYYDPHAGRFISRDPIGLLGGLNLHQYAPNPTGWLDTLGLSRCPSNPATVDKDRNGRFRDAQGRFAKDPGWPANYGFAPGKDSTVTLAPGTQIDRFGRPTGGFVAPAGTPFGDRALPAASFNAEYHVYEVKKPIAGVRGGPAEPWFNQPGNGTQYQLPGSVQSHLDAGELVEMPNPCRPPRR</sequence>
<evidence type="ECO:0000313" key="5">
    <source>
        <dbReference type="EMBL" id="MFC0252738.1"/>
    </source>
</evidence>
<dbReference type="InterPro" id="IPR001826">
    <property type="entry name" value="RHS"/>
</dbReference>
<protein>
    <submittedName>
        <fullName evidence="5">Glycohydrolase toxin TNT-related protein</fullName>
    </submittedName>
</protein>
<organism evidence="5 6">
    <name type="scientific">Massilia consociata</name>
    <dbReference type="NCBI Taxonomy" id="760117"/>
    <lineage>
        <taxon>Bacteria</taxon>
        <taxon>Pseudomonadati</taxon>
        <taxon>Pseudomonadota</taxon>
        <taxon>Betaproteobacteria</taxon>
        <taxon>Burkholderiales</taxon>
        <taxon>Oxalobacteraceae</taxon>
        <taxon>Telluria group</taxon>
        <taxon>Massilia</taxon>
    </lineage>
</organism>
<reference evidence="5 6" key="1">
    <citation type="submission" date="2024-09" db="EMBL/GenBank/DDBJ databases">
        <authorList>
            <person name="Sun Q."/>
            <person name="Mori K."/>
        </authorList>
    </citation>
    <scope>NUCLEOTIDE SEQUENCE [LARGE SCALE GENOMIC DNA]</scope>
    <source>
        <strain evidence="5 6">CCM 7792</strain>
    </source>
</reference>
<dbReference type="PANTHER" id="PTHR32305:SF15">
    <property type="entry name" value="PROTEIN RHSA-RELATED"/>
    <property type="match status" value="1"/>
</dbReference>
<keyword evidence="6" id="KW-1185">Reference proteome</keyword>
<dbReference type="InterPro" id="IPR022385">
    <property type="entry name" value="Rhs_assc_core"/>
</dbReference>
<dbReference type="InterPro" id="IPR006530">
    <property type="entry name" value="YD"/>
</dbReference>
<comment type="caution">
    <text evidence="5">The sequence shown here is derived from an EMBL/GenBank/DDBJ whole genome shotgun (WGS) entry which is preliminary data.</text>
</comment>
<evidence type="ECO:0000259" key="4">
    <source>
        <dbReference type="Pfam" id="PF20148"/>
    </source>
</evidence>
<dbReference type="Pfam" id="PF03527">
    <property type="entry name" value="RHS"/>
    <property type="match status" value="1"/>
</dbReference>
<feature type="compositionally biased region" description="Basic and acidic residues" evidence="1">
    <location>
        <begin position="313"/>
        <end position="325"/>
    </location>
</feature>
<dbReference type="PANTHER" id="PTHR32305">
    <property type="match status" value="1"/>
</dbReference>
<dbReference type="EMBL" id="JBHLWP010000011">
    <property type="protein sequence ID" value="MFC0252738.1"/>
    <property type="molecule type" value="Genomic_DNA"/>
</dbReference>
<dbReference type="InterPro" id="IPR045351">
    <property type="entry name" value="DUF6531"/>
</dbReference>
<dbReference type="InterPro" id="IPR031325">
    <property type="entry name" value="RHS_repeat"/>
</dbReference>
<dbReference type="NCBIfam" id="TIGR03696">
    <property type="entry name" value="Rhs_assc_core"/>
    <property type="match status" value="1"/>
</dbReference>
<dbReference type="RefSeq" id="WP_379679553.1">
    <property type="nucleotide sequence ID" value="NZ_JBHLWP010000011.1"/>
</dbReference>
<gene>
    <name evidence="5" type="ORF">ACFFJK_12645</name>
</gene>
<feature type="domain" description="RHS protein conserved region" evidence="2">
    <location>
        <begin position="1396"/>
        <end position="1430"/>
    </location>
</feature>
<evidence type="ECO:0000313" key="6">
    <source>
        <dbReference type="Proteomes" id="UP001589773"/>
    </source>
</evidence>
<name>A0ABV6FGT1_9BURK</name>
<proteinExistence type="predicted"/>
<evidence type="ECO:0000256" key="1">
    <source>
        <dbReference type="SAM" id="MobiDB-lite"/>
    </source>
</evidence>
<dbReference type="InterPro" id="IPR025331">
    <property type="entry name" value="TNT"/>
</dbReference>
<dbReference type="Gene3D" id="3.90.930.1">
    <property type="match status" value="1"/>
</dbReference>
<dbReference type="CDD" id="cd20743">
    <property type="entry name" value="FIX_RhsA-like"/>
    <property type="match status" value="1"/>
</dbReference>
<dbReference type="SUPFAM" id="SSF69304">
    <property type="entry name" value="Tricorn protease N-terminal domain"/>
    <property type="match status" value="1"/>
</dbReference>
<dbReference type="Proteomes" id="UP001589773">
    <property type="component" value="Unassembled WGS sequence"/>
</dbReference>
<dbReference type="Pfam" id="PF20148">
    <property type="entry name" value="DUF6531"/>
    <property type="match status" value="1"/>
</dbReference>
<feature type="domain" description="TNT" evidence="3">
    <location>
        <begin position="1550"/>
        <end position="1636"/>
    </location>
</feature>
<feature type="domain" description="DUF6531" evidence="4">
    <location>
        <begin position="352"/>
        <end position="429"/>
    </location>
</feature>
<feature type="region of interest" description="Disordered" evidence="1">
    <location>
        <begin position="307"/>
        <end position="336"/>
    </location>
</feature>
<dbReference type="PRINTS" id="PR00394">
    <property type="entry name" value="RHSPROTEIN"/>
</dbReference>
<dbReference type="Gene3D" id="2.180.10.10">
    <property type="entry name" value="RHS repeat-associated core"/>
    <property type="match status" value="2"/>
</dbReference>
<dbReference type="Pfam" id="PF05593">
    <property type="entry name" value="RHS_repeat"/>
    <property type="match status" value="5"/>
</dbReference>
<dbReference type="Pfam" id="PF14021">
    <property type="entry name" value="TNT"/>
    <property type="match status" value="1"/>
</dbReference>
<evidence type="ECO:0000259" key="3">
    <source>
        <dbReference type="Pfam" id="PF14021"/>
    </source>
</evidence>
<accession>A0ABV6FGT1</accession>